<dbReference type="InterPro" id="IPR000873">
    <property type="entry name" value="AMP-dep_synth/lig_dom"/>
</dbReference>
<evidence type="ECO:0000259" key="2">
    <source>
        <dbReference type="Pfam" id="PF00501"/>
    </source>
</evidence>
<evidence type="ECO:0000313" key="3">
    <source>
        <dbReference type="Proteomes" id="UP000694888"/>
    </source>
</evidence>
<dbReference type="Gene3D" id="3.40.50.12780">
    <property type="entry name" value="N-terminal domain of ligase-like"/>
    <property type="match status" value="1"/>
</dbReference>
<organism evidence="3 4">
    <name type="scientific">Aplysia californica</name>
    <name type="common">California sea hare</name>
    <dbReference type="NCBI Taxonomy" id="6500"/>
    <lineage>
        <taxon>Eukaryota</taxon>
        <taxon>Metazoa</taxon>
        <taxon>Spiralia</taxon>
        <taxon>Lophotrochozoa</taxon>
        <taxon>Mollusca</taxon>
        <taxon>Gastropoda</taxon>
        <taxon>Heterobranchia</taxon>
        <taxon>Euthyneura</taxon>
        <taxon>Tectipleura</taxon>
        <taxon>Aplysiida</taxon>
        <taxon>Aplysioidea</taxon>
        <taxon>Aplysiidae</taxon>
        <taxon>Aplysia</taxon>
    </lineage>
</organism>
<feature type="region of interest" description="Disordered" evidence="1">
    <location>
        <begin position="559"/>
        <end position="580"/>
    </location>
</feature>
<dbReference type="PROSITE" id="PS00455">
    <property type="entry name" value="AMP_BINDING"/>
    <property type="match status" value="1"/>
</dbReference>
<sequence>MKTKMNVSIPGETIPQLVEFWAHAPGSDTPAFVSFDENGEKRSLNRRQVFHFARRFAHRLRRLGARKGTIICNALPNSLERLICDFGIVFSGAVSMNGQIFRADGEDFLDSLQTSECFMVIVGPSAANRARKCLLNEVPEGCEDSVQSTRLPHLQKLLYCVRDDCDPTKDFISSLEDSSLPEFMENVVPSELASVMTTSGSTGYSKLVKLTHQNLCHFCLQVKAIEHLASGSRFINCAPLGWAGGYPQWYLSCGVTRYFLDMHDGPPRDLPATIWKTIVEEKVVYGFLSPMYVNAILSNTASWQNVSWKPKTLCLAGQPVKKQLLDIIGKLCESVDINYGITENNLVSTHRITDSSTYIDGCAGYPGFGVQVKVVDKQRNELPKGKSGEILVCSPSLCQGYLNNDEATKSTFTDDGWLCTDDAGYVGEDGKLYVKGRQSDSIMRGAYILYPGWLEVKLREVPGVKDVAVVAVPDKVLHNEICACVLTDDVMGSVVGRLHENNAADHSVDTERQQTSVMPSSTVSSVSEESFNEDVDEPDNASFGFLRLQSKGLTDHLVNTQNDNDSKYGGVKGPSVSRAGKSKELERIRTEGVHTQLTTSYNKTKALEKPIKGEKGNHGDLLSLEQRLREYADGLQVLSEKDAMRMVPKYYIFVDKFPLTSTGKLSRKEVRKTATALLDLC</sequence>
<dbReference type="SUPFAM" id="SSF56801">
    <property type="entry name" value="Acetyl-CoA synthetase-like"/>
    <property type="match status" value="1"/>
</dbReference>
<dbReference type="GeneID" id="101855578"/>
<dbReference type="InterPro" id="IPR042099">
    <property type="entry name" value="ANL_N_sf"/>
</dbReference>
<evidence type="ECO:0000256" key="1">
    <source>
        <dbReference type="SAM" id="MobiDB-lite"/>
    </source>
</evidence>
<dbReference type="Proteomes" id="UP000694888">
    <property type="component" value="Unplaced"/>
</dbReference>
<feature type="compositionally biased region" description="Low complexity" evidence="1">
    <location>
        <begin position="516"/>
        <end position="529"/>
    </location>
</feature>
<accession>A0ABM0JVL6</accession>
<feature type="region of interest" description="Disordered" evidence="1">
    <location>
        <begin position="502"/>
        <end position="535"/>
    </location>
</feature>
<reference evidence="4" key="1">
    <citation type="submission" date="2025-08" db="UniProtKB">
        <authorList>
            <consortium name="RefSeq"/>
        </authorList>
    </citation>
    <scope>IDENTIFICATION</scope>
</reference>
<evidence type="ECO:0000313" key="4">
    <source>
        <dbReference type="RefSeq" id="XP_005102582.1"/>
    </source>
</evidence>
<dbReference type="Pfam" id="PF00501">
    <property type="entry name" value="AMP-binding"/>
    <property type="match status" value="1"/>
</dbReference>
<feature type="compositionally biased region" description="Basic and acidic residues" evidence="1">
    <location>
        <begin position="502"/>
        <end position="512"/>
    </location>
</feature>
<dbReference type="Gene3D" id="3.30.300.30">
    <property type="match status" value="2"/>
</dbReference>
<protein>
    <submittedName>
        <fullName evidence="4">Peroxisomal-coenzyme A synthetase isoform X1</fullName>
    </submittedName>
</protein>
<proteinExistence type="predicted"/>
<dbReference type="RefSeq" id="XP_005102582.1">
    <property type="nucleotide sequence ID" value="XM_005102525.3"/>
</dbReference>
<keyword evidence="3" id="KW-1185">Reference proteome</keyword>
<name>A0ABM0JVL6_APLCA</name>
<dbReference type="PANTHER" id="PTHR24096">
    <property type="entry name" value="LONG-CHAIN-FATTY-ACID--COA LIGASE"/>
    <property type="match status" value="1"/>
</dbReference>
<gene>
    <name evidence="4" type="primary">LOC101855578</name>
</gene>
<dbReference type="InterPro" id="IPR020845">
    <property type="entry name" value="AMP-binding_CS"/>
</dbReference>
<feature type="domain" description="AMP-dependent synthetase/ligase" evidence="2">
    <location>
        <begin position="23"/>
        <end position="402"/>
    </location>
</feature>
<dbReference type="InterPro" id="IPR045851">
    <property type="entry name" value="AMP-bd_C_sf"/>
</dbReference>